<reference evidence="1 2" key="1">
    <citation type="submission" date="2024-10" db="EMBL/GenBank/DDBJ databases">
        <title>The Natural Products Discovery Center: Release of the First 8490 Sequenced Strains for Exploring Actinobacteria Biosynthetic Diversity.</title>
        <authorList>
            <person name="Kalkreuter E."/>
            <person name="Kautsar S.A."/>
            <person name="Yang D."/>
            <person name="Bader C.D."/>
            <person name="Teijaro C.N."/>
            <person name="Fluegel L."/>
            <person name="Davis C.M."/>
            <person name="Simpson J.R."/>
            <person name="Lauterbach L."/>
            <person name="Steele A.D."/>
            <person name="Gui C."/>
            <person name="Meng S."/>
            <person name="Li G."/>
            <person name="Viehrig K."/>
            <person name="Ye F."/>
            <person name="Su P."/>
            <person name="Kiefer A.F."/>
            <person name="Nichols A."/>
            <person name="Cepeda A.J."/>
            <person name="Yan W."/>
            <person name="Fan B."/>
            <person name="Jiang Y."/>
            <person name="Adhikari A."/>
            <person name="Zheng C.-J."/>
            <person name="Schuster L."/>
            <person name="Cowan T.M."/>
            <person name="Smanski M.J."/>
            <person name="Chevrette M.G."/>
            <person name="De Carvalho L.P.S."/>
            <person name="Shen B."/>
        </authorList>
    </citation>
    <scope>NUCLEOTIDE SEQUENCE [LARGE SCALE GENOMIC DNA]</scope>
    <source>
        <strain evidence="1 2">NPDC051599</strain>
    </source>
</reference>
<dbReference type="PANTHER" id="PTHR34613">
    <property type="entry name" value="SLL0800 PROTEIN"/>
    <property type="match status" value="1"/>
</dbReference>
<evidence type="ECO:0008006" key="3">
    <source>
        <dbReference type="Google" id="ProtNLM"/>
    </source>
</evidence>
<sequence length="305" mass="33762">MVTSTHEASHRIFQDRPELLTPVFGLLGIPMSGKASAVVLSPDVTEIQPLERRVDSVLRVEPSDGDDFLLALETQGRRDQRKATSWPYYVTYLQEKFSLPVLLLVTCTDRATARWATGPFTCEIRGWTTHSTHPLVLSPDNVPVITDQRTAARNPALATFSAITHSRNPQATAILEALAGALRTTDPETAQYFGGLVEIGLGDTPARQTWRKLMGFTNYFPGRGTLLEETYLEGEAKGEARGEAKAILRFLEGRGISVPEDARNRITNCTDLDVLNRWLDRTPHAECVHDLFAEDTGDSPDQTTD</sequence>
<dbReference type="EMBL" id="JBITDC010000007">
    <property type="protein sequence ID" value="MFI5677224.1"/>
    <property type="molecule type" value="Genomic_DNA"/>
</dbReference>
<dbReference type="PANTHER" id="PTHR34613:SF1">
    <property type="entry name" value="SLL6017 PROTEIN"/>
    <property type="match status" value="1"/>
</dbReference>
<dbReference type="Proteomes" id="UP001612415">
    <property type="component" value="Unassembled WGS sequence"/>
</dbReference>
<gene>
    <name evidence="1" type="ORF">ACIA8P_21550</name>
</gene>
<dbReference type="RefSeq" id="WP_398657878.1">
    <property type="nucleotide sequence ID" value="NZ_JBITDC010000007.1"/>
</dbReference>
<evidence type="ECO:0000313" key="1">
    <source>
        <dbReference type="EMBL" id="MFI5677224.1"/>
    </source>
</evidence>
<protein>
    <recommendedName>
        <fullName evidence="3">DUF4365 domain-containing protein</fullName>
    </recommendedName>
</protein>
<accession>A0ABW7Y537</accession>
<organism evidence="1 2">
    <name type="scientific">Streptomyces cellulosae</name>
    <dbReference type="NCBI Taxonomy" id="1968"/>
    <lineage>
        <taxon>Bacteria</taxon>
        <taxon>Bacillati</taxon>
        <taxon>Actinomycetota</taxon>
        <taxon>Actinomycetes</taxon>
        <taxon>Kitasatosporales</taxon>
        <taxon>Streptomycetaceae</taxon>
        <taxon>Streptomyces</taxon>
    </lineage>
</organism>
<keyword evidence="2" id="KW-1185">Reference proteome</keyword>
<evidence type="ECO:0000313" key="2">
    <source>
        <dbReference type="Proteomes" id="UP001612415"/>
    </source>
</evidence>
<proteinExistence type="predicted"/>
<comment type="caution">
    <text evidence="1">The sequence shown here is derived from an EMBL/GenBank/DDBJ whole genome shotgun (WGS) entry which is preliminary data.</text>
</comment>
<name>A0ABW7Y537_STRCE</name>